<gene>
    <name evidence="2" type="primary">fos</name>
    <name evidence="2" type="ORF">JYB85_06315</name>
</gene>
<dbReference type="Gene3D" id="3.10.180.10">
    <property type="entry name" value="2,3-Dihydroxybiphenyl 1,2-Dioxygenase, domain 1"/>
    <property type="match status" value="1"/>
</dbReference>
<proteinExistence type="predicted"/>
<dbReference type="GO" id="GO:0016740">
    <property type="term" value="F:transferase activity"/>
    <property type="evidence" value="ECO:0007669"/>
    <property type="project" value="UniProtKB-KW"/>
</dbReference>
<dbReference type="Pfam" id="PF00903">
    <property type="entry name" value="Glyoxalase"/>
    <property type="match status" value="1"/>
</dbReference>
<evidence type="ECO:0000313" key="2">
    <source>
        <dbReference type="EMBL" id="QSX38429.1"/>
    </source>
</evidence>
<dbReference type="InterPro" id="IPR050383">
    <property type="entry name" value="GlyoxalaseI/FosfomycinResist"/>
</dbReference>
<dbReference type="PANTHER" id="PTHR21366:SF14">
    <property type="entry name" value="GLYOXALASE DOMAIN-CONTAINING PROTEIN 5"/>
    <property type="match status" value="1"/>
</dbReference>
<keyword evidence="3" id="KW-1185">Reference proteome</keyword>
<dbReference type="SUPFAM" id="SSF54593">
    <property type="entry name" value="Glyoxalase/Bleomycin resistance protein/Dihydroxybiphenyl dioxygenase"/>
    <property type="match status" value="1"/>
</dbReference>
<evidence type="ECO:0000259" key="1">
    <source>
        <dbReference type="PROSITE" id="PS51819"/>
    </source>
</evidence>
<dbReference type="RefSeq" id="WP_207381511.1">
    <property type="nucleotide sequence ID" value="NZ_CP071502.1"/>
</dbReference>
<protein>
    <submittedName>
        <fullName evidence="2">Fosfomycin resistance glutathione transferase</fullName>
    </submittedName>
</protein>
<accession>A0ABX7R3M5</accession>
<dbReference type="PANTHER" id="PTHR21366">
    <property type="entry name" value="GLYOXALASE FAMILY PROTEIN"/>
    <property type="match status" value="1"/>
</dbReference>
<dbReference type="InterPro" id="IPR037523">
    <property type="entry name" value="VOC_core"/>
</dbReference>
<dbReference type="PROSITE" id="PS51819">
    <property type="entry name" value="VOC"/>
    <property type="match status" value="1"/>
</dbReference>
<dbReference type="Proteomes" id="UP000663207">
    <property type="component" value="Chromosome"/>
</dbReference>
<dbReference type="NCBIfam" id="NF000496">
    <property type="entry name" value="Fos_GSH"/>
    <property type="match status" value="1"/>
</dbReference>
<name>A0ABX7R3M5_9GAMM</name>
<feature type="domain" description="VOC" evidence="1">
    <location>
        <begin position="4"/>
        <end position="112"/>
    </location>
</feature>
<dbReference type="EMBL" id="CP071502">
    <property type="protein sequence ID" value="QSX38429.1"/>
    <property type="molecule type" value="Genomic_DNA"/>
</dbReference>
<dbReference type="InterPro" id="IPR004360">
    <property type="entry name" value="Glyas_Fos-R_dOase_dom"/>
</dbReference>
<keyword evidence="2" id="KW-0808">Transferase</keyword>
<dbReference type="InterPro" id="IPR029068">
    <property type="entry name" value="Glyas_Bleomycin-R_OHBP_Dase"/>
</dbReference>
<evidence type="ECO:0000313" key="3">
    <source>
        <dbReference type="Proteomes" id="UP000663207"/>
    </source>
</evidence>
<organism evidence="2 3">
    <name type="scientific">Shewanella sedimentimangrovi</name>
    <dbReference type="NCBI Taxonomy" id="2814293"/>
    <lineage>
        <taxon>Bacteria</taxon>
        <taxon>Pseudomonadati</taxon>
        <taxon>Pseudomonadota</taxon>
        <taxon>Gammaproteobacteria</taxon>
        <taxon>Alteromonadales</taxon>
        <taxon>Shewanellaceae</taxon>
        <taxon>Shewanella</taxon>
    </lineage>
</organism>
<reference evidence="2 3" key="1">
    <citation type="submission" date="2021-03" db="EMBL/GenBank/DDBJ databases">
        <title>Novel species identification of genus Shewanella.</title>
        <authorList>
            <person name="Liu G."/>
            <person name="Zhang Q."/>
        </authorList>
    </citation>
    <scope>NUCLEOTIDE SEQUENCE [LARGE SCALE GENOMIC DNA]</scope>
    <source>
        <strain evidence="2 3">FJAT-52962</strain>
    </source>
</reference>
<sequence>MLTGLNHLTLAVTVLDTSLAFYVDLLGMRAQVRWDNGAYLSLGALWLCLSCDAALPARDYSHIAFDIAEADFPGFAARLRSAGVNEWKHNRSEGQSLYLLDPDGHQLEIHVGSLQSRLAALKARPNPGLQWL</sequence>